<feature type="coiled-coil region" evidence="2">
    <location>
        <begin position="594"/>
        <end position="621"/>
    </location>
</feature>
<name>A0A1E3NNB2_9ASCO</name>
<feature type="compositionally biased region" description="Low complexity" evidence="3">
    <location>
        <begin position="376"/>
        <end position="386"/>
    </location>
</feature>
<dbReference type="OrthoDB" id="3996389at2759"/>
<comment type="similarity">
    <text evidence="1">Belongs to the SNAP-25 family.</text>
</comment>
<dbReference type="GO" id="GO:0006887">
    <property type="term" value="P:exocytosis"/>
    <property type="evidence" value="ECO:0007669"/>
    <property type="project" value="TreeGrafter"/>
</dbReference>
<feature type="compositionally biased region" description="Low complexity" evidence="3">
    <location>
        <begin position="179"/>
        <end position="197"/>
    </location>
</feature>
<feature type="compositionally biased region" description="Low complexity" evidence="3">
    <location>
        <begin position="352"/>
        <end position="365"/>
    </location>
</feature>
<feature type="compositionally biased region" description="Polar residues" evidence="3">
    <location>
        <begin position="203"/>
        <end position="222"/>
    </location>
</feature>
<dbReference type="GO" id="GO:0019905">
    <property type="term" value="F:syntaxin binding"/>
    <property type="evidence" value="ECO:0007669"/>
    <property type="project" value="TreeGrafter"/>
</dbReference>
<evidence type="ECO:0000256" key="2">
    <source>
        <dbReference type="SAM" id="Coils"/>
    </source>
</evidence>
<feature type="compositionally biased region" description="Low complexity" evidence="3">
    <location>
        <begin position="260"/>
        <end position="277"/>
    </location>
</feature>
<dbReference type="STRING" id="763406.A0A1E3NNB2"/>
<proteinExistence type="inferred from homology"/>
<dbReference type="InterPro" id="IPR000727">
    <property type="entry name" value="T_SNARE_dom"/>
</dbReference>
<dbReference type="GO" id="GO:0006906">
    <property type="term" value="P:vesicle fusion"/>
    <property type="evidence" value="ECO:0007669"/>
    <property type="project" value="TreeGrafter"/>
</dbReference>
<dbReference type="SUPFAM" id="SSF58038">
    <property type="entry name" value="SNARE fusion complex"/>
    <property type="match status" value="2"/>
</dbReference>
<dbReference type="Gene3D" id="1.20.5.110">
    <property type="match status" value="2"/>
</dbReference>
<dbReference type="Proteomes" id="UP000094455">
    <property type="component" value="Unassembled WGS sequence"/>
</dbReference>
<dbReference type="GO" id="GO:0031201">
    <property type="term" value="C:SNARE complex"/>
    <property type="evidence" value="ECO:0007669"/>
    <property type="project" value="TreeGrafter"/>
</dbReference>
<evidence type="ECO:0000256" key="1">
    <source>
        <dbReference type="ARBA" id="ARBA00009480"/>
    </source>
</evidence>
<protein>
    <recommendedName>
        <fullName evidence="4">t-SNARE coiled-coil homology domain-containing protein</fullName>
    </recommendedName>
</protein>
<dbReference type="AlphaFoldDB" id="A0A1E3NNB2"/>
<feature type="region of interest" description="Disordered" evidence="3">
    <location>
        <begin position="56"/>
        <end position="332"/>
    </location>
</feature>
<keyword evidence="6" id="KW-1185">Reference proteome</keyword>
<reference evidence="5 6" key="1">
    <citation type="journal article" date="2016" name="Proc. Natl. Acad. Sci. U.S.A.">
        <title>Comparative genomics of biotechnologically important yeasts.</title>
        <authorList>
            <person name="Riley R."/>
            <person name="Haridas S."/>
            <person name="Wolfe K.H."/>
            <person name="Lopes M.R."/>
            <person name="Hittinger C.T."/>
            <person name="Goeker M."/>
            <person name="Salamov A.A."/>
            <person name="Wisecaver J.H."/>
            <person name="Long T.M."/>
            <person name="Calvey C.H."/>
            <person name="Aerts A.L."/>
            <person name="Barry K.W."/>
            <person name="Choi C."/>
            <person name="Clum A."/>
            <person name="Coughlan A.Y."/>
            <person name="Deshpande S."/>
            <person name="Douglass A.P."/>
            <person name="Hanson S.J."/>
            <person name="Klenk H.-P."/>
            <person name="LaButti K.M."/>
            <person name="Lapidus A."/>
            <person name="Lindquist E.A."/>
            <person name="Lipzen A.M."/>
            <person name="Meier-Kolthoff J.P."/>
            <person name="Ohm R.A."/>
            <person name="Otillar R.P."/>
            <person name="Pangilinan J.L."/>
            <person name="Peng Y."/>
            <person name="Rokas A."/>
            <person name="Rosa C.A."/>
            <person name="Scheuner C."/>
            <person name="Sibirny A.A."/>
            <person name="Slot J.C."/>
            <person name="Stielow J.B."/>
            <person name="Sun H."/>
            <person name="Kurtzman C.P."/>
            <person name="Blackwell M."/>
            <person name="Grigoriev I.V."/>
            <person name="Jeffries T.W."/>
        </authorList>
    </citation>
    <scope>NUCLEOTIDE SEQUENCE [LARGE SCALE GENOMIC DNA]</scope>
    <source>
        <strain evidence="5 6">NRRL Y-2026</strain>
    </source>
</reference>
<dbReference type="PANTHER" id="PTHR19305">
    <property type="entry name" value="SYNAPTOSOMAL ASSOCIATED PROTEIN"/>
    <property type="match status" value="1"/>
</dbReference>
<feature type="region of interest" description="Disordered" evidence="3">
    <location>
        <begin position="352"/>
        <end position="386"/>
    </location>
</feature>
<evidence type="ECO:0000313" key="6">
    <source>
        <dbReference type="Proteomes" id="UP000094455"/>
    </source>
</evidence>
<feature type="compositionally biased region" description="Low complexity" evidence="3">
    <location>
        <begin position="290"/>
        <end position="309"/>
    </location>
</feature>
<feature type="domain" description="T-SNARE coiled-coil homology" evidence="4">
    <location>
        <begin position="584"/>
        <end position="646"/>
    </location>
</feature>
<dbReference type="PANTHER" id="PTHR19305:SF9">
    <property type="entry name" value="SYNAPTOSOMAL-ASSOCIATED PROTEIN 29"/>
    <property type="match status" value="1"/>
</dbReference>
<dbReference type="PROSITE" id="PS50192">
    <property type="entry name" value="T_SNARE"/>
    <property type="match status" value="1"/>
</dbReference>
<feature type="compositionally biased region" description="Acidic residues" evidence="3">
    <location>
        <begin position="322"/>
        <end position="331"/>
    </location>
</feature>
<evidence type="ECO:0000313" key="5">
    <source>
        <dbReference type="EMBL" id="ODQ46953.1"/>
    </source>
</evidence>
<feature type="compositionally biased region" description="Low complexity" evidence="3">
    <location>
        <begin position="106"/>
        <end position="128"/>
    </location>
</feature>
<dbReference type="GeneID" id="30178017"/>
<evidence type="ECO:0000259" key="4">
    <source>
        <dbReference type="PROSITE" id="PS50192"/>
    </source>
</evidence>
<evidence type="ECO:0000256" key="3">
    <source>
        <dbReference type="SAM" id="MobiDB-lite"/>
    </source>
</evidence>
<gene>
    <name evidence="5" type="ORF">PICMEDRAFT_16750</name>
</gene>
<dbReference type="EMBL" id="KV454003">
    <property type="protein sequence ID" value="ODQ46953.1"/>
    <property type="molecule type" value="Genomic_DNA"/>
</dbReference>
<feature type="coiled-coil region" evidence="2">
    <location>
        <begin position="407"/>
        <end position="434"/>
    </location>
</feature>
<dbReference type="RefSeq" id="XP_019018066.1">
    <property type="nucleotide sequence ID" value="XM_019161330.1"/>
</dbReference>
<dbReference type="GO" id="GO:0005886">
    <property type="term" value="C:plasma membrane"/>
    <property type="evidence" value="ECO:0007669"/>
    <property type="project" value="TreeGrafter"/>
</dbReference>
<feature type="compositionally biased region" description="Polar residues" evidence="3">
    <location>
        <begin position="147"/>
        <end position="156"/>
    </location>
</feature>
<dbReference type="GO" id="GO:0005484">
    <property type="term" value="F:SNAP receptor activity"/>
    <property type="evidence" value="ECO:0007669"/>
    <property type="project" value="TreeGrafter"/>
</dbReference>
<organism evidence="5 6">
    <name type="scientific">Pichia membranifaciens NRRL Y-2026</name>
    <dbReference type="NCBI Taxonomy" id="763406"/>
    <lineage>
        <taxon>Eukaryota</taxon>
        <taxon>Fungi</taxon>
        <taxon>Dikarya</taxon>
        <taxon>Ascomycota</taxon>
        <taxon>Saccharomycotina</taxon>
        <taxon>Pichiomycetes</taxon>
        <taxon>Pichiales</taxon>
        <taxon>Pichiaceae</taxon>
        <taxon>Pichia</taxon>
    </lineage>
</organism>
<keyword evidence="2" id="KW-0175">Coiled coil</keyword>
<accession>A0A1E3NNB2</accession>
<sequence length="646" mass="71745">MGLKKLFKPPKDIDDKGTKELLRKNGVVVRDDMNYHRKKFKFGEFGKFSEQQAQNLDTTLRPVLPNSQTGQANYDPAANQADSNQGYGYDEYASNFRGQGRSGQPNGASNSYSYSYSGGYSNPDYGNGNSYGRGGSNSYGYGYDDSTAYSSRTARNPSERATKARQNGDGTPQRRPKQNNYPSYSSSTSTSTSTNSYGYQPPVASSSGNSARNEVENSSNTGPGNGYGYEPSINNYSGSNGYGFDPYADTAVTANSVDAVTPLTKTKTSNTTVTQSTYDPYAPGEEPHADSAGAGTSASASASALQDSSGGYGAGYGSYEPDVNDYGEADDNATVTGEQVNGLASGMQELQLQKEQTRQTQQTQDQDFDPYGPSATLQTQTTTTTDLDLNAYEPTPEMQEQSVPYDEDEFEEDVDEDEEELNRIQRQTKDVREDTVNLSRTLVDNLGQANVTATNTLGVLGNQREKVYEMQNNIGTMKVQQRFVDDHVKDLEHYNRSLFHIKVNNPFTRNSRRKAKDQAFLAQRQADRANKDQLNSELYQSQRAIMDQLKNDNIKSELQEKYDYDRRVKEAAKYLTKDHDEEDERMEVEIAANVEHAQKLANNLKKKAMLMNSEIQQQNDDLHDVSGNVDYMDDKVVMTTRRIRGI</sequence>